<evidence type="ECO:0000256" key="2">
    <source>
        <dbReference type="SAM" id="MobiDB-lite"/>
    </source>
</evidence>
<dbReference type="InterPro" id="IPR036322">
    <property type="entry name" value="WD40_repeat_dom_sf"/>
</dbReference>
<keyword evidence="1" id="KW-0853">WD repeat</keyword>
<dbReference type="OrthoDB" id="429520at2759"/>
<dbReference type="InterPro" id="IPR015943">
    <property type="entry name" value="WD40/YVTN_repeat-like_dom_sf"/>
</dbReference>
<dbReference type="PROSITE" id="PS50330">
    <property type="entry name" value="UIM"/>
    <property type="match status" value="1"/>
</dbReference>
<dbReference type="Gene3D" id="1.20.1280.50">
    <property type="match status" value="1"/>
</dbReference>
<feature type="domain" description="F-box" evidence="3">
    <location>
        <begin position="30"/>
        <end position="76"/>
    </location>
</feature>
<feature type="region of interest" description="Disordered" evidence="2">
    <location>
        <begin position="634"/>
        <end position="660"/>
    </location>
</feature>
<dbReference type="EMBL" id="SSOP01000060">
    <property type="protein sequence ID" value="KAB5592587.1"/>
    <property type="molecule type" value="Genomic_DNA"/>
</dbReference>
<comment type="caution">
    <text evidence="4">The sequence shown here is derived from an EMBL/GenBank/DDBJ whole genome shotgun (WGS) entry which is preliminary data.</text>
</comment>
<proteinExistence type="predicted"/>
<feature type="compositionally biased region" description="Polar residues" evidence="2">
    <location>
        <begin position="9"/>
        <end position="22"/>
    </location>
</feature>
<dbReference type="Pfam" id="PF12937">
    <property type="entry name" value="F-box-like"/>
    <property type="match status" value="1"/>
</dbReference>
<evidence type="ECO:0000259" key="3">
    <source>
        <dbReference type="PROSITE" id="PS50181"/>
    </source>
</evidence>
<dbReference type="PROSITE" id="PS50181">
    <property type="entry name" value="FBOX"/>
    <property type="match status" value="1"/>
</dbReference>
<evidence type="ECO:0000313" key="5">
    <source>
        <dbReference type="Proteomes" id="UP000383932"/>
    </source>
</evidence>
<dbReference type="SUPFAM" id="SSF81383">
    <property type="entry name" value="F-box domain"/>
    <property type="match status" value="1"/>
</dbReference>
<gene>
    <name evidence="4" type="ORF">CTheo_3982</name>
</gene>
<accession>A0A5N5QMW2</accession>
<name>A0A5N5QMW2_9AGAM</name>
<dbReference type="InterPro" id="IPR001680">
    <property type="entry name" value="WD40_rpt"/>
</dbReference>
<dbReference type="Gene3D" id="2.130.10.10">
    <property type="entry name" value="YVTN repeat-like/Quinoprotein amine dehydrogenase"/>
    <property type="match status" value="1"/>
</dbReference>
<reference evidence="4 5" key="1">
    <citation type="journal article" date="2019" name="Fungal Biol. Biotechnol.">
        <title>Draft genome sequence of fastidious pathogen Ceratobasidium theobromae, which causes vascular-streak dieback in Theobroma cacao.</title>
        <authorList>
            <person name="Ali S.S."/>
            <person name="Asman A."/>
            <person name="Shao J."/>
            <person name="Firmansyah A.P."/>
            <person name="Susilo A.W."/>
            <person name="Rosmana A."/>
            <person name="McMahon P."/>
            <person name="Junaid M."/>
            <person name="Guest D."/>
            <person name="Kheng T.Y."/>
            <person name="Meinhardt L.W."/>
            <person name="Bailey B.A."/>
        </authorList>
    </citation>
    <scope>NUCLEOTIDE SEQUENCE [LARGE SCALE GENOMIC DNA]</scope>
    <source>
        <strain evidence="4 5">CT2</strain>
    </source>
</reference>
<dbReference type="AlphaFoldDB" id="A0A5N5QMW2"/>
<keyword evidence="5" id="KW-1185">Reference proteome</keyword>
<dbReference type="SUPFAM" id="SSF50978">
    <property type="entry name" value="WD40 repeat-like"/>
    <property type="match status" value="1"/>
</dbReference>
<dbReference type="Proteomes" id="UP000383932">
    <property type="component" value="Unassembled WGS sequence"/>
</dbReference>
<feature type="region of interest" description="Disordered" evidence="2">
    <location>
        <begin position="1"/>
        <end position="26"/>
    </location>
</feature>
<evidence type="ECO:0000256" key="1">
    <source>
        <dbReference type="PROSITE-ProRule" id="PRU00221"/>
    </source>
</evidence>
<organism evidence="4 5">
    <name type="scientific">Ceratobasidium theobromae</name>
    <dbReference type="NCBI Taxonomy" id="1582974"/>
    <lineage>
        <taxon>Eukaryota</taxon>
        <taxon>Fungi</taxon>
        <taxon>Dikarya</taxon>
        <taxon>Basidiomycota</taxon>
        <taxon>Agaricomycotina</taxon>
        <taxon>Agaricomycetes</taxon>
        <taxon>Cantharellales</taxon>
        <taxon>Ceratobasidiaceae</taxon>
        <taxon>Ceratobasidium</taxon>
    </lineage>
</organism>
<feature type="compositionally biased region" description="Low complexity" evidence="2">
    <location>
        <begin position="753"/>
        <end position="774"/>
    </location>
</feature>
<protein>
    <submittedName>
        <fullName evidence="4">WD40 domain-containing protein</fullName>
    </submittedName>
</protein>
<feature type="repeat" description="WD" evidence="1">
    <location>
        <begin position="255"/>
        <end position="299"/>
    </location>
</feature>
<feature type="region of interest" description="Disordered" evidence="2">
    <location>
        <begin position="740"/>
        <end position="820"/>
    </location>
</feature>
<evidence type="ECO:0000313" key="4">
    <source>
        <dbReference type="EMBL" id="KAB5592587.1"/>
    </source>
</evidence>
<dbReference type="InterPro" id="IPR036047">
    <property type="entry name" value="F-box-like_dom_sf"/>
</dbReference>
<dbReference type="InterPro" id="IPR001810">
    <property type="entry name" value="F-box_dom"/>
</dbReference>
<dbReference type="InterPro" id="IPR003903">
    <property type="entry name" value="UIM_dom"/>
</dbReference>
<feature type="region of interest" description="Disordered" evidence="2">
    <location>
        <begin position="673"/>
        <end position="692"/>
    </location>
</feature>
<dbReference type="PROSITE" id="PS50082">
    <property type="entry name" value="WD_REPEATS_2"/>
    <property type="match status" value="1"/>
</dbReference>
<sequence>MPEKVAKSTLKQAQNTQKSTVRLPTPAQHGSHLLDLPSELLSHLIAYFDPLTLAASDSVCRLLHAHISQDTIWRCAFLKHFFGISPDLDLLNKPPRLVLLRRGESSWRAEFQKHWVLARQWEKTRKPTSVTHKPHRTPITAIHVMQSPRNAQGAQSNWAILTASLSAGTVARSFPFTGKVVRGLFDASNTATVLGLGVNPNFQEVSSNVSALALASSGGTGFMLWGLRSGSVAVTVASKAMDPGCSARMIKCSLADAHPVQVEDIAVDNGINGNELFVTGAADGSVKLWNLPTNQRAQLNCIWTGTYFDGSDSVSQAVALVGVPCLKVALDVSCQVVTAGYADGAVLIWFGVNTSSPDSPSVKCVVPPLVSPSPPSTLCIHAQSRTSVSILVHCSTDLHFCRLKVDREAGLVRRLRFGGGPLGPLHAITVEFVKQEKEDTRTPANSALPSGLSSFVGTPTVLSSAPSTPLPSSPSPVFVPPQIQLTLPTPGSGSAPRPRSFVAAGDSLGRVCVWDWDSEEEVVRSAGSKMASGDDSTSNEGEPEIQAAVAWDALDGEGVSAIAWGDVVVAVGSARGSTFIFDSLTLQLLRRIPTPSPSSAHHQQEPVSQIVVESDTVLISVESQVLAWHARRDSDKGANAWGKSPKGKRSTNGKAGGGTVAKWQQRNELNSEISSSLSQIKDEHTRAQPALRRARAQAGALAEMGLDEADAIQYLMMLSRDEEDARQAANEAALREVELDISRETPHGSPTNSTRSSVPSASTSPSSRRSGRSVYIPASRGPRVNVDDIPDDNPFLGGGGRSPYRSDGSHGTGSRYDGIDEDEELRLVLELSLVEQ</sequence>